<keyword evidence="1" id="KW-0812">Transmembrane</keyword>
<reference evidence="2 3" key="1">
    <citation type="submission" date="2022-01" db="EMBL/GenBank/DDBJ databases">
        <title>VMRC isolate genome collection.</title>
        <authorList>
            <person name="France M."/>
            <person name="Rutt L."/>
            <person name="Humphrys M."/>
            <person name="Ravel J."/>
        </authorList>
    </citation>
    <scope>NUCLEOTIDE SEQUENCE [LARGE SCALE GENOMIC DNA]</scope>
    <source>
        <strain evidence="2 3">C0030B4</strain>
    </source>
</reference>
<dbReference type="RefSeq" id="WP_251951338.1">
    <property type="nucleotide sequence ID" value="NZ_CAKMAX010000044.1"/>
</dbReference>
<gene>
    <name evidence="2" type="ORF">L2504_06620</name>
</gene>
<proteinExistence type="predicted"/>
<protein>
    <submittedName>
        <fullName evidence="2">Uncharacterized protein</fullName>
    </submittedName>
</protein>
<sequence>MLRFLLHYWTPIVSTVSFFMSVYLVILHWIQSTTRISFDEIKRFDISDFENIILLTITNKSNNPISITNAKFGSNKLIRANHRRFLEDNFFAHTSVFPINIKPHETVEVLMEFEPTFIELNNEEKQKLILITSKKKVSKVISKLESKTTPSQLAKLTSKVRKEPF</sequence>
<evidence type="ECO:0000313" key="2">
    <source>
        <dbReference type="EMBL" id="MCZ3781802.1"/>
    </source>
</evidence>
<keyword evidence="1" id="KW-0472">Membrane</keyword>
<name>A0ABT4K9F6_9LACO</name>
<accession>A0ABT4K9F6</accession>
<keyword evidence="1" id="KW-1133">Transmembrane helix</keyword>
<evidence type="ECO:0000313" key="3">
    <source>
        <dbReference type="Proteomes" id="UP001527392"/>
    </source>
</evidence>
<dbReference type="Proteomes" id="UP001527392">
    <property type="component" value="Unassembled WGS sequence"/>
</dbReference>
<keyword evidence="3" id="KW-1185">Reference proteome</keyword>
<comment type="caution">
    <text evidence="2">The sequence shown here is derived from an EMBL/GenBank/DDBJ whole genome shotgun (WGS) entry which is preliminary data.</text>
</comment>
<organism evidence="2 3">
    <name type="scientific">Limosilactobacillus vaginalis</name>
    <dbReference type="NCBI Taxonomy" id="1633"/>
    <lineage>
        <taxon>Bacteria</taxon>
        <taxon>Bacillati</taxon>
        <taxon>Bacillota</taxon>
        <taxon>Bacilli</taxon>
        <taxon>Lactobacillales</taxon>
        <taxon>Lactobacillaceae</taxon>
        <taxon>Limosilactobacillus</taxon>
    </lineage>
</organism>
<feature type="transmembrane region" description="Helical" evidence="1">
    <location>
        <begin position="6"/>
        <end position="30"/>
    </location>
</feature>
<evidence type="ECO:0000256" key="1">
    <source>
        <dbReference type="SAM" id="Phobius"/>
    </source>
</evidence>
<dbReference type="EMBL" id="JAKHMS010000016">
    <property type="protein sequence ID" value="MCZ3781802.1"/>
    <property type="molecule type" value="Genomic_DNA"/>
</dbReference>